<dbReference type="EMBL" id="HBGY01028888">
    <property type="protein sequence ID" value="CAD9604703.1"/>
    <property type="molecule type" value="Transcribed_RNA"/>
</dbReference>
<reference evidence="2" key="1">
    <citation type="submission" date="2021-01" db="EMBL/GenBank/DDBJ databases">
        <authorList>
            <person name="Corre E."/>
            <person name="Pelletier E."/>
            <person name="Niang G."/>
            <person name="Scheremetjew M."/>
            <person name="Finn R."/>
            <person name="Kale V."/>
            <person name="Holt S."/>
            <person name="Cochrane G."/>
            <person name="Meng A."/>
            <person name="Brown T."/>
            <person name="Cohen L."/>
        </authorList>
    </citation>
    <scope>NUCLEOTIDE SEQUENCE</scope>
    <source>
        <strain evidence="2">B650</strain>
    </source>
</reference>
<dbReference type="AlphaFoldDB" id="A0A7S2LF99"/>
<keyword evidence="1" id="KW-0732">Signal</keyword>
<proteinExistence type="predicted"/>
<evidence type="ECO:0008006" key="3">
    <source>
        <dbReference type="Google" id="ProtNLM"/>
    </source>
</evidence>
<feature type="signal peptide" evidence="1">
    <location>
        <begin position="1"/>
        <end position="17"/>
    </location>
</feature>
<evidence type="ECO:0000256" key="1">
    <source>
        <dbReference type="SAM" id="SignalP"/>
    </source>
</evidence>
<sequence length="256" mass="26104">MKYSAVALLSILGAASAGRPSLSVNIADGAASGLDGLDPTLSWSSSSSSGDLDLEFGLEASVRPTSDIASLPKSVWGQVGGTSSGWAWTARADIDTNDLGSADLDINAENGDLSVNILASTGDGFSVNTVGATKKLDDLTISPEYDVASGDASVTVGWASGDTEVELVASADSQSVTVSQQLDDENKVSPTITSDGDISVAWERAVGDDSTLTATFGSGNVDLEWEDGAWTANIGVELDGTSIEGTTVGIKRDVTF</sequence>
<evidence type="ECO:0000313" key="2">
    <source>
        <dbReference type="EMBL" id="CAD9604703.1"/>
    </source>
</evidence>
<organism evidence="2">
    <name type="scientific">Leptocylindrus danicus</name>
    <dbReference type="NCBI Taxonomy" id="163516"/>
    <lineage>
        <taxon>Eukaryota</taxon>
        <taxon>Sar</taxon>
        <taxon>Stramenopiles</taxon>
        <taxon>Ochrophyta</taxon>
        <taxon>Bacillariophyta</taxon>
        <taxon>Coscinodiscophyceae</taxon>
        <taxon>Chaetocerotophycidae</taxon>
        <taxon>Leptocylindrales</taxon>
        <taxon>Leptocylindraceae</taxon>
        <taxon>Leptocylindrus</taxon>
    </lineage>
</organism>
<protein>
    <recommendedName>
        <fullName evidence="3">Adhesin domain-containing protein</fullName>
    </recommendedName>
</protein>
<name>A0A7S2LF99_9STRA</name>
<gene>
    <name evidence="2" type="ORF">LDAN0321_LOCUS17884</name>
</gene>
<accession>A0A7S2LF99</accession>
<feature type="chain" id="PRO_5031108384" description="Adhesin domain-containing protein" evidence="1">
    <location>
        <begin position="18"/>
        <end position="256"/>
    </location>
</feature>